<name>A0A453NFE7_AEGTS</name>
<accession>A0A453NFE7</accession>
<reference evidence="2" key="2">
    <citation type="journal article" date="2017" name="Nat. Plants">
        <title>The Aegilops tauschii genome reveals multiple impacts of transposons.</title>
        <authorList>
            <person name="Zhao G."/>
            <person name="Zou C."/>
            <person name="Li K."/>
            <person name="Wang K."/>
            <person name="Li T."/>
            <person name="Gao L."/>
            <person name="Zhang X."/>
            <person name="Wang H."/>
            <person name="Yang Z."/>
            <person name="Liu X."/>
            <person name="Jiang W."/>
            <person name="Mao L."/>
            <person name="Kong X."/>
            <person name="Jiao Y."/>
            <person name="Jia J."/>
        </authorList>
    </citation>
    <scope>NUCLEOTIDE SEQUENCE [LARGE SCALE GENOMIC DNA]</scope>
    <source>
        <strain evidence="2">cv. AL8/78</strain>
    </source>
</reference>
<protein>
    <submittedName>
        <fullName evidence="1">Uncharacterized protein</fullName>
    </submittedName>
</protein>
<dbReference type="Gene3D" id="3.90.1680.10">
    <property type="entry name" value="SOS response associated peptidase-like"/>
    <property type="match status" value="1"/>
</dbReference>
<reference evidence="1" key="4">
    <citation type="submission" date="2019-03" db="UniProtKB">
        <authorList>
            <consortium name="EnsemblPlants"/>
        </authorList>
    </citation>
    <scope>IDENTIFICATION</scope>
</reference>
<organism evidence="1 2">
    <name type="scientific">Aegilops tauschii subsp. strangulata</name>
    <name type="common">Goatgrass</name>
    <dbReference type="NCBI Taxonomy" id="200361"/>
    <lineage>
        <taxon>Eukaryota</taxon>
        <taxon>Viridiplantae</taxon>
        <taxon>Streptophyta</taxon>
        <taxon>Embryophyta</taxon>
        <taxon>Tracheophyta</taxon>
        <taxon>Spermatophyta</taxon>
        <taxon>Magnoliopsida</taxon>
        <taxon>Liliopsida</taxon>
        <taxon>Poales</taxon>
        <taxon>Poaceae</taxon>
        <taxon>BOP clade</taxon>
        <taxon>Pooideae</taxon>
        <taxon>Triticodae</taxon>
        <taxon>Triticeae</taxon>
        <taxon>Triticinae</taxon>
        <taxon>Aegilops</taxon>
    </lineage>
</organism>
<evidence type="ECO:0000313" key="1">
    <source>
        <dbReference type="EnsemblPlants" id="AET6Gv20357600.9"/>
    </source>
</evidence>
<dbReference type="AlphaFoldDB" id="A0A453NFE7"/>
<dbReference type="EnsemblPlants" id="AET6Gv20357600.9">
    <property type="protein sequence ID" value="AET6Gv20357600.9"/>
    <property type="gene ID" value="AET6Gv20357600"/>
</dbReference>
<dbReference type="Gramene" id="AET6Gv20357600.9">
    <property type="protein sequence ID" value="AET6Gv20357600.9"/>
    <property type="gene ID" value="AET6Gv20357600"/>
</dbReference>
<reference evidence="1" key="3">
    <citation type="journal article" date="2017" name="Nature">
        <title>Genome sequence of the progenitor of the wheat D genome Aegilops tauschii.</title>
        <authorList>
            <person name="Luo M.C."/>
            <person name="Gu Y.Q."/>
            <person name="Puiu D."/>
            <person name="Wang H."/>
            <person name="Twardziok S.O."/>
            <person name="Deal K.R."/>
            <person name="Huo N."/>
            <person name="Zhu T."/>
            <person name="Wang L."/>
            <person name="Wang Y."/>
            <person name="McGuire P.E."/>
            <person name="Liu S."/>
            <person name="Long H."/>
            <person name="Ramasamy R.K."/>
            <person name="Rodriguez J.C."/>
            <person name="Van S.L."/>
            <person name="Yuan L."/>
            <person name="Wang Z."/>
            <person name="Xia Z."/>
            <person name="Xiao L."/>
            <person name="Anderson O.D."/>
            <person name="Ouyang S."/>
            <person name="Liang Y."/>
            <person name="Zimin A.V."/>
            <person name="Pertea G."/>
            <person name="Qi P."/>
            <person name="Bennetzen J.L."/>
            <person name="Dai X."/>
            <person name="Dawson M.W."/>
            <person name="Muller H.G."/>
            <person name="Kugler K."/>
            <person name="Rivarola-Duarte L."/>
            <person name="Spannagl M."/>
            <person name="Mayer K.F.X."/>
            <person name="Lu F.H."/>
            <person name="Bevan M.W."/>
            <person name="Leroy P."/>
            <person name="Li P."/>
            <person name="You F.M."/>
            <person name="Sun Q."/>
            <person name="Liu Z."/>
            <person name="Lyons E."/>
            <person name="Wicker T."/>
            <person name="Salzberg S.L."/>
            <person name="Devos K.M."/>
            <person name="Dvorak J."/>
        </authorList>
    </citation>
    <scope>NUCLEOTIDE SEQUENCE [LARGE SCALE GENOMIC DNA]</scope>
    <source>
        <strain evidence="1">cv. AL8/78</strain>
    </source>
</reference>
<sequence>TLRARAAGGEGGAEEQGPVIQCMKWGLVPSFSSKTDKPDHFRMVRYALTFHKFL</sequence>
<evidence type="ECO:0000313" key="2">
    <source>
        <dbReference type="Proteomes" id="UP000015105"/>
    </source>
</evidence>
<reference evidence="2" key="1">
    <citation type="journal article" date="2014" name="Science">
        <title>Ancient hybridizations among the ancestral genomes of bread wheat.</title>
        <authorList>
            <consortium name="International Wheat Genome Sequencing Consortium,"/>
            <person name="Marcussen T."/>
            <person name="Sandve S.R."/>
            <person name="Heier L."/>
            <person name="Spannagl M."/>
            <person name="Pfeifer M."/>
            <person name="Jakobsen K.S."/>
            <person name="Wulff B.B."/>
            <person name="Steuernagel B."/>
            <person name="Mayer K.F."/>
            <person name="Olsen O.A."/>
        </authorList>
    </citation>
    <scope>NUCLEOTIDE SEQUENCE [LARGE SCALE GENOMIC DNA]</scope>
    <source>
        <strain evidence="2">cv. AL8/78</strain>
    </source>
</reference>
<dbReference type="InterPro" id="IPR036590">
    <property type="entry name" value="SRAP-like"/>
</dbReference>
<proteinExistence type="predicted"/>
<dbReference type="Proteomes" id="UP000015105">
    <property type="component" value="Chromosome 6D"/>
</dbReference>
<keyword evidence="2" id="KW-1185">Reference proteome</keyword>
<reference evidence="1" key="5">
    <citation type="journal article" date="2021" name="G3 (Bethesda)">
        <title>Aegilops tauschii genome assembly Aet v5.0 features greater sequence contiguity and improved annotation.</title>
        <authorList>
            <person name="Wang L."/>
            <person name="Zhu T."/>
            <person name="Rodriguez J.C."/>
            <person name="Deal K.R."/>
            <person name="Dubcovsky J."/>
            <person name="McGuire P.E."/>
            <person name="Lux T."/>
            <person name="Spannagl M."/>
            <person name="Mayer K.F.X."/>
            <person name="Baldrich P."/>
            <person name="Meyers B.C."/>
            <person name="Huo N."/>
            <person name="Gu Y.Q."/>
            <person name="Zhou H."/>
            <person name="Devos K.M."/>
            <person name="Bennetzen J.L."/>
            <person name="Unver T."/>
            <person name="Budak H."/>
            <person name="Gulick P.J."/>
            <person name="Galiba G."/>
            <person name="Kalapos B."/>
            <person name="Nelson D.R."/>
            <person name="Li P."/>
            <person name="You F.M."/>
            <person name="Luo M.C."/>
            <person name="Dvorak J."/>
        </authorList>
    </citation>
    <scope>NUCLEOTIDE SEQUENCE [LARGE SCALE GENOMIC DNA]</scope>
    <source>
        <strain evidence="1">cv. AL8/78</strain>
    </source>
</reference>